<dbReference type="NCBIfam" id="TIGR00277">
    <property type="entry name" value="HDIG"/>
    <property type="match status" value="1"/>
</dbReference>
<feature type="domain" description="HD" evidence="1">
    <location>
        <begin position="15"/>
        <end position="122"/>
    </location>
</feature>
<name>A0ABN6PES5_9EURY</name>
<dbReference type="RefSeq" id="WP_248564333.1">
    <property type="nucleotide sequence ID" value="NZ_AP025698.1"/>
</dbReference>
<gene>
    <name evidence="2" type="ORF">MTTB_14080</name>
</gene>
<dbReference type="PANTHER" id="PTHR38659">
    <property type="entry name" value="METAL-DEPENDENT PHOSPHOHYDROLASE"/>
    <property type="match status" value="1"/>
</dbReference>
<dbReference type="PROSITE" id="PS51831">
    <property type="entry name" value="HD"/>
    <property type="match status" value="1"/>
</dbReference>
<dbReference type="GeneID" id="71965939"/>
<dbReference type="Gene3D" id="1.10.3210.10">
    <property type="entry name" value="Hypothetical protein af1432"/>
    <property type="match status" value="1"/>
</dbReference>
<dbReference type="InterPro" id="IPR006674">
    <property type="entry name" value="HD_domain"/>
</dbReference>
<proteinExistence type="predicted"/>
<dbReference type="NCBIfam" id="TIGR00295">
    <property type="entry name" value="TIGR00295 family protein"/>
    <property type="match status" value="1"/>
</dbReference>
<evidence type="ECO:0000259" key="1">
    <source>
        <dbReference type="PROSITE" id="PS51831"/>
    </source>
</evidence>
<dbReference type="Proteomes" id="UP000831817">
    <property type="component" value="Chromosome"/>
</dbReference>
<sequence>MSIRLLKEVGCPPWVIDHSKKVAEKALEISKNFKVDKKLIREAALLHDIGRCKTNSIQHGIIGAKILKERGYPKRIIRIVERHIGAGIPRDEAILLGLPPKDYMPVTLEEKIVAHADNLINGEREVDISFVVEKWKKRLEEDHPAIERLKRLHRELKL</sequence>
<organism evidence="2 3">
    <name type="scientific">Methanothermobacter tenebrarum</name>
    <dbReference type="NCBI Taxonomy" id="680118"/>
    <lineage>
        <taxon>Archaea</taxon>
        <taxon>Methanobacteriati</taxon>
        <taxon>Methanobacteriota</taxon>
        <taxon>Methanomada group</taxon>
        <taxon>Methanobacteria</taxon>
        <taxon>Methanobacteriales</taxon>
        <taxon>Methanobacteriaceae</taxon>
        <taxon>Methanothermobacter</taxon>
    </lineage>
</organism>
<dbReference type="SUPFAM" id="SSF109604">
    <property type="entry name" value="HD-domain/PDEase-like"/>
    <property type="match status" value="1"/>
</dbReference>
<dbReference type="Pfam" id="PF01966">
    <property type="entry name" value="HD"/>
    <property type="match status" value="1"/>
</dbReference>
<dbReference type="CDD" id="cd00077">
    <property type="entry name" value="HDc"/>
    <property type="match status" value="1"/>
</dbReference>
<dbReference type="InterPro" id="IPR004454">
    <property type="entry name" value="HD-related"/>
</dbReference>
<dbReference type="InterPro" id="IPR006675">
    <property type="entry name" value="HDIG_dom"/>
</dbReference>
<evidence type="ECO:0000313" key="2">
    <source>
        <dbReference type="EMBL" id="BDH80029.1"/>
    </source>
</evidence>
<accession>A0ABN6PES5</accession>
<reference evidence="2 3" key="1">
    <citation type="submission" date="2022-04" db="EMBL/GenBank/DDBJ databases">
        <title>Complete genome of Methanothermobacter tenebrarum strain RMAS.</title>
        <authorList>
            <person name="Nakamura K."/>
            <person name="Oshima K."/>
            <person name="Hattori M."/>
            <person name="Kamagata Y."/>
            <person name="Takamizawa K."/>
        </authorList>
    </citation>
    <scope>NUCLEOTIDE SEQUENCE [LARGE SCALE GENOMIC DNA]</scope>
    <source>
        <strain evidence="2 3">RMAS</strain>
    </source>
</reference>
<dbReference type="SMART" id="SM00471">
    <property type="entry name" value="HDc"/>
    <property type="match status" value="1"/>
</dbReference>
<protein>
    <submittedName>
        <fullName evidence="2">HD domain-containing protein</fullName>
    </submittedName>
</protein>
<keyword evidence="3" id="KW-1185">Reference proteome</keyword>
<dbReference type="InterPro" id="IPR003607">
    <property type="entry name" value="HD/PDEase_dom"/>
</dbReference>
<evidence type="ECO:0000313" key="3">
    <source>
        <dbReference type="Proteomes" id="UP000831817"/>
    </source>
</evidence>
<dbReference type="EMBL" id="AP025698">
    <property type="protein sequence ID" value="BDH80029.1"/>
    <property type="molecule type" value="Genomic_DNA"/>
</dbReference>
<dbReference type="PANTHER" id="PTHR38659:SF2">
    <property type="entry name" value="HDIG DOMAIN PROTEIN"/>
    <property type="match status" value="1"/>
</dbReference>